<name>A0ACC1SM81_9HYPO</name>
<accession>A0ACC1SM81</accession>
<evidence type="ECO:0000313" key="2">
    <source>
        <dbReference type="Proteomes" id="UP001148629"/>
    </source>
</evidence>
<sequence length="267" mass="29712">MATSSRKDKQVSLPCPAWVWATGCDSHIAKDRSWFGPDYTPINSFIQDGFGKAINVIGIGTVDLPTKISLNKTGPRSHGTLRLENVLHVPDFLCNIIGSCIFDGYVINTFDSSIKREADGRPVAFFKPLTERNRLFEVRLSGPPVGPKVGPSPFDPSKNYMIHSSWPQNERERVAALRASGQSGVATDESLTPSEKEWLKTHYGGEFKFLQTMGLNIYKDDHREEGRAILRVLMSDDRDPTPSDDETGGFLPEMLAYRQATLGSMKF</sequence>
<evidence type="ECO:0000313" key="1">
    <source>
        <dbReference type="EMBL" id="KAJ3542587.1"/>
    </source>
</evidence>
<organism evidence="1 2">
    <name type="scientific">Fusarium decemcellulare</name>
    <dbReference type="NCBI Taxonomy" id="57161"/>
    <lineage>
        <taxon>Eukaryota</taxon>
        <taxon>Fungi</taxon>
        <taxon>Dikarya</taxon>
        <taxon>Ascomycota</taxon>
        <taxon>Pezizomycotina</taxon>
        <taxon>Sordariomycetes</taxon>
        <taxon>Hypocreomycetidae</taxon>
        <taxon>Hypocreales</taxon>
        <taxon>Nectriaceae</taxon>
        <taxon>Fusarium</taxon>
        <taxon>Fusarium decemcellulare species complex</taxon>
    </lineage>
</organism>
<keyword evidence="2" id="KW-1185">Reference proteome</keyword>
<dbReference type="Proteomes" id="UP001148629">
    <property type="component" value="Unassembled WGS sequence"/>
</dbReference>
<dbReference type="EMBL" id="JANRMS010000286">
    <property type="protein sequence ID" value="KAJ3542587.1"/>
    <property type="molecule type" value="Genomic_DNA"/>
</dbReference>
<gene>
    <name evidence="1" type="ORF">NM208_g4015</name>
</gene>
<proteinExistence type="predicted"/>
<reference evidence="1" key="1">
    <citation type="submission" date="2022-08" db="EMBL/GenBank/DDBJ databases">
        <title>Genome Sequence of Fusarium decemcellulare.</title>
        <authorList>
            <person name="Buettner E."/>
        </authorList>
    </citation>
    <scope>NUCLEOTIDE SEQUENCE</scope>
    <source>
        <strain evidence="1">Babe19</strain>
    </source>
</reference>
<protein>
    <submittedName>
        <fullName evidence="1">Uncharacterized protein</fullName>
    </submittedName>
</protein>
<comment type="caution">
    <text evidence="1">The sequence shown here is derived from an EMBL/GenBank/DDBJ whole genome shotgun (WGS) entry which is preliminary data.</text>
</comment>